<feature type="transmembrane region" description="Helical" evidence="8">
    <location>
        <begin position="70"/>
        <end position="90"/>
    </location>
</feature>
<dbReference type="GO" id="GO:0005886">
    <property type="term" value="C:plasma membrane"/>
    <property type="evidence" value="ECO:0007669"/>
    <property type="project" value="UniProtKB-SubCell"/>
</dbReference>
<evidence type="ECO:0000256" key="1">
    <source>
        <dbReference type="ARBA" id="ARBA00004429"/>
    </source>
</evidence>
<evidence type="ECO:0000256" key="2">
    <source>
        <dbReference type="ARBA" id="ARBA00022448"/>
    </source>
</evidence>
<dbReference type="Gene3D" id="1.20.1250.20">
    <property type="entry name" value="MFS general substrate transporter like domains"/>
    <property type="match status" value="2"/>
</dbReference>
<dbReference type="InterPro" id="IPR011701">
    <property type="entry name" value="MFS"/>
</dbReference>
<dbReference type="RefSeq" id="WP_016208849.1">
    <property type="nucleotide sequence ID" value="NZ_ASRV01000218.1"/>
</dbReference>
<dbReference type="PATRIC" id="fig|1202534.3.peg.3619"/>
<evidence type="ECO:0000256" key="6">
    <source>
        <dbReference type="ARBA" id="ARBA00022989"/>
    </source>
</evidence>
<keyword evidence="5 8" id="KW-0812">Transmembrane</keyword>
<organism evidence="9 10">
    <name type="scientific">Clostridium sartagoforme AAU1</name>
    <dbReference type="NCBI Taxonomy" id="1202534"/>
    <lineage>
        <taxon>Bacteria</taxon>
        <taxon>Bacillati</taxon>
        <taxon>Bacillota</taxon>
        <taxon>Clostridia</taxon>
        <taxon>Eubacteriales</taxon>
        <taxon>Clostridiaceae</taxon>
        <taxon>Clostridium</taxon>
    </lineage>
</organism>
<gene>
    <name evidence="9" type="ORF">A500_18157</name>
</gene>
<feature type="transmembrane region" description="Helical" evidence="8">
    <location>
        <begin position="163"/>
        <end position="181"/>
    </location>
</feature>
<keyword evidence="4" id="KW-0997">Cell inner membrane</keyword>
<dbReference type="AlphaFoldDB" id="R9BT44"/>
<protein>
    <submittedName>
        <fullName evidence="9">Proton/sugar symporter</fullName>
    </submittedName>
</protein>
<name>R9BT44_9CLOT</name>
<feature type="transmembrane region" description="Helical" evidence="8">
    <location>
        <begin position="134"/>
        <end position="157"/>
    </location>
</feature>
<feature type="transmembrane region" description="Helical" evidence="8">
    <location>
        <begin position="12"/>
        <end position="31"/>
    </location>
</feature>
<keyword evidence="3" id="KW-1003">Cell membrane</keyword>
<reference evidence="9 10" key="1">
    <citation type="submission" date="2013-03" db="EMBL/GenBank/DDBJ databases">
        <title>Whole genome shotgun sequencing of Clostridium sartagoforme AAU1.</title>
        <authorList>
            <person name="Joshi C.G."/>
            <person name="Duggirala S.M."/>
            <person name="Nathani N.M."/>
            <person name="Bhatt V.D."/>
            <person name="Patel A.K."/>
            <person name="Pandya P.R."/>
            <person name="KaPatel J.A."/>
        </authorList>
    </citation>
    <scope>NUCLEOTIDE SEQUENCE [LARGE SCALE GENOMIC DNA]</scope>
    <source>
        <strain evidence="9 10">AAU1</strain>
    </source>
</reference>
<dbReference type="Proteomes" id="UP000013988">
    <property type="component" value="Unassembled WGS sequence"/>
</dbReference>
<dbReference type="InterPro" id="IPR036259">
    <property type="entry name" value="MFS_trans_sf"/>
</dbReference>
<evidence type="ECO:0000256" key="8">
    <source>
        <dbReference type="SAM" id="Phobius"/>
    </source>
</evidence>
<evidence type="ECO:0000313" key="9">
    <source>
        <dbReference type="EMBL" id="EOR20187.1"/>
    </source>
</evidence>
<feature type="transmembrane region" description="Helical" evidence="8">
    <location>
        <begin position="43"/>
        <end position="63"/>
    </location>
</feature>
<comment type="caution">
    <text evidence="9">The sequence shown here is derived from an EMBL/GenBank/DDBJ whole genome shotgun (WGS) entry which is preliminary data.</text>
</comment>
<feature type="transmembrane region" description="Helical" evidence="8">
    <location>
        <begin position="295"/>
        <end position="313"/>
    </location>
</feature>
<dbReference type="PANTHER" id="PTHR23522:SF10">
    <property type="entry name" value="3-PHENYLPROPIONIC ACID TRANSPORTER-RELATED"/>
    <property type="match status" value="1"/>
</dbReference>
<keyword evidence="6 8" id="KW-1133">Transmembrane helix</keyword>
<evidence type="ECO:0000256" key="4">
    <source>
        <dbReference type="ARBA" id="ARBA00022519"/>
    </source>
</evidence>
<comment type="subcellular location">
    <subcellularLocation>
        <location evidence="1">Cell inner membrane</location>
        <topology evidence="1">Multi-pass membrane protein</topology>
    </subcellularLocation>
</comment>
<feature type="transmembrane region" description="Helical" evidence="8">
    <location>
        <begin position="96"/>
        <end position="122"/>
    </location>
</feature>
<evidence type="ECO:0000256" key="7">
    <source>
        <dbReference type="ARBA" id="ARBA00023136"/>
    </source>
</evidence>
<keyword evidence="2" id="KW-0813">Transport</keyword>
<dbReference type="PANTHER" id="PTHR23522">
    <property type="entry name" value="BLL5896 PROTEIN"/>
    <property type="match status" value="1"/>
</dbReference>
<keyword evidence="10" id="KW-1185">Reference proteome</keyword>
<sequence>MNNIAPNKYFRLFYFISYLSFAFVMTNYTPFLSGLGYDEMQRGILLSSYAITTILFQVIFGVISDIKQSVKRIIIISIGLYTLTACLLYNQTEKLLGLHILLIALSGGLLNANCGMFDTWVINISEEYKKSLSFIKAFGSIGWALGSVCASYIISIISYKGMALALLALSVLMFFNMKILPDIDKVEKKKKVSLGEILKIFSNKKYTLLVFILLLMYSVVVANNCTVVDKLIKLGASRGEISLKWFTQSLVEIPTYIMGGIILKRFNSYNILKISCLAITIQFILFSVSNNVRDMIILNIFQLFSTPLILISSKKL</sequence>
<dbReference type="Pfam" id="PF07690">
    <property type="entry name" value="MFS_1"/>
    <property type="match status" value="1"/>
</dbReference>
<feature type="transmembrane region" description="Helical" evidence="8">
    <location>
        <begin position="270"/>
        <end position="289"/>
    </location>
</feature>
<keyword evidence="7 8" id="KW-0472">Membrane</keyword>
<accession>R9BT44</accession>
<dbReference type="SUPFAM" id="SSF103473">
    <property type="entry name" value="MFS general substrate transporter"/>
    <property type="match status" value="1"/>
</dbReference>
<evidence type="ECO:0000313" key="10">
    <source>
        <dbReference type="Proteomes" id="UP000013988"/>
    </source>
</evidence>
<feature type="transmembrane region" description="Helical" evidence="8">
    <location>
        <begin position="206"/>
        <end position="223"/>
    </location>
</feature>
<proteinExistence type="predicted"/>
<dbReference type="EMBL" id="ASRV01000218">
    <property type="protein sequence ID" value="EOR20187.1"/>
    <property type="molecule type" value="Genomic_DNA"/>
</dbReference>
<evidence type="ECO:0000256" key="3">
    <source>
        <dbReference type="ARBA" id="ARBA00022475"/>
    </source>
</evidence>
<evidence type="ECO:0000256" key="5">
    <source>
        <dbReference type="ARBA" id="ARBA00022692"/>
    </source>
</evidence>